<accession>A0A5N6NVH6</accession>
<evidence type="ECO:0000256" key="1">
    <source>
        <dbReference type="ARBA" id="ARBA00022670"/>
    </source>
</evidence>
<dbReference type="InterPro" id="IPR000477">
    <property type="entry name" value="RT_dom"/>
</dbReference>
<comment type="caution">
    <text evidence="9">The sequence shown here is derived from an EMBL/GenBank/DDBJ whole genome shotgun (WGS) entry which is preliminary data.</text>
</comment>
<evidence type="ECO:0000259" key="8">
    <source>
        <dbReference type="PROSITE" id="PS50878"/>
    </source>
</evidence>
<keyword evidence="10" id="KW-1185">Reference proteome</keyword>
<evidence type="ECO:0000256" key="4">
    <source>
        <dbReference type="ARBA" id="ARBA00022722"/>
    </source>
</evidence>
<sequence length="169" mass="19462">MAGSEESQPCDTTPPLKVYKRKRYHKLDHGDFIQPSTSPFSSPVLLVKKKDATWRMCIDYRSLNKITVADKYPIPNIDELLAELHGSTVFSKVDLRSGYYQIRVNPKDIEKTAFRTHSGHYEFKIMPFGLTNAPSTFQAAMNDLFRPYLRRFVLVFFDDILIYSSGSVE</sequence>
<evidence type="ECO:0000313" key="9">
    <source>
        <dbReference type="EMBL" id="KAD5317995.1"/>
    </source>
</evidence>
<dbReference type="SUPFAM" id="SSF56672">
    <property type="entry name" value="DNA/RNA polymerases"/>
    <property type="match status" value="1"/>
</dbReference>
<dbReference type="GO" id="GO:0003964">
    <property type="term" value="F:RNA-directed DNA polymerase activity"/>
    <property type="evidence" value="ECO:0007669"/>
    <property type="project" value="UniProtKB-KW"/>
</dbReference>
<dbReference type="FunFam" id="3.10.10.10:FF:000007">
    <property type="entry name" value="Retrovirus-related Pol polyprotein from transposon 17.6-like Protein"/>
    <property type="match status" value="1"/>
</dbReference>
<dbReference type="GO" id="GO:0008233">
    <property type="term" value="F:peptidase activity"/>
    <property type="evidence" value="ECO:0007669"/>
    <property type="project" value="UniProtKB-KW"/>
</dbReference>
<name>A0A5N6NVH6_9ASTR</name>
<dbReference type="PANTHER" id="PTHR24559:SF450">
    <property type="entry name" value="RNA-DIRECTED DNA POLYMERASE HOMOLOG"/>
    <property type="match status" value="1"/>
</dbReference>
<dbReference type="GO" id="GO:0006508">
    <property type="term" value="P:proteolysis"/>
    <property type="evidence" value="ECO:0007669"/>
    <property type="project" value="UniProtKB-KW"/>
</dbReference>
<evidence type="ECO:0000256" key="2">
    <source>
        <dbReference type="ARBA" id="ARBA00022679"/>
    </source>
</evidence>
<evidence type="ECO:0000256" key="7">
    <source>
        <dbReference type="ARBA" id="ARBA00022918"/>
    </source>
</evidence>
<proteinExistence type="predicted"/>
<dbReference type="PANTHER" id="PTHR24559">
    <property type="entry name" value="TRANSPOSON TY3-I GAG-POL POLYPROTEIN"/>
    <property type="match status" value="1"/>
</dbReference>
<evidence type="ECO:0000256" key="3">
    <source>
        <dbReference type="ARBA" id="ARBA00022695"/>
    </source>
</evidence>
<dbReference type="PROSITE" id="PS50878">
    <property type="entry name" value="RT_POL"/>
    <property type="match status" value="1"/>
</dbReference>
<evidence type="ECO:0000256" key="5">
    <source>
        <dbReference type="ARBA" id="ARBA00022759"/>
    </source>
</evidence>
<dbReference type="Gene3D" id="3.30.70.270">
    <property type="match status" value="1"/>
</dbReference>
<keyword evidence="1" id="KW-0645">Protease</keyword>
<feature type="domain" description="Reverse transcriptase" evidence="8">
    <location>
        <begin position="28"/>
        <end position="169"/>
    </location>
</feature>
<dbReference type="CDD" id="cd01647">
    <property type="entry name" value="RT_LTR"/>
    <property type="match status" value="1"/>
</dbReference>
<dbReference type="OrthoDB" id="1924993at2759"/>
<dbReference type="AlphaFoldDB" id="A0A5N6NVH6"/>
<dbReference type="InterPro" id="IPR053134">
    <property type="entry name" value="RNA-dir_DNA_polymerase"/>
</dbReference>
<dbReference type="Pfam" id="PF00078">
    <property type="entry name" value="RVT_1"/>
    <property type="match status" value="1"/>
</dbReference>
<gene>
    <name evidence="9" type="ORF">E3N88_17941</name>
</gene>
<organism evidence="9 10">
    <name type="scientific">Mikania micrantha</name>
    <name type="common">bitter vine</name>
    <dbReference type="NCBI Taxonomy" id="192012"/>
    <lineage>
        <taxon>Eukaryota</taxon>
        <taxon>Viridiplantae</taxon>
        <taxon>Streptophyta</taxon>
        <taxon>Embryophyta</taxon>
        <taxon>Tracheophyta</taxon>
        <taxon>Spermatophyta</taxon>
        <taxon>Magnoliopsida</taxon>
        <taxon>eudicotyledons</taxon>
        <taxon>Gunneridae</taxon>
        <taxon>Pentapetalae</taxon>
        <taxon>asterids</taxon>
        <taxon>campanulids</taxon>
        <taxon>Asterales</taxon>
        <taxon>Asteraceae</taxon>
        <taxon>Asteroideae</taxon>
        <taxon>Heliantheae alliance</taxon>
        <taxon>Eupatorieae</taxon>
        <taxon>Mikania</taxon>
    </lineage>
</organism>
<dbReference type="Gene3D" id="3.10.10.10">
    <property type="entry name" value="HIV Type 1 Reverse Transcriptase, subunit A, domain 1"/>
    <property type="match status" value="1"/>
</dbReference>
<evidence type="ECO:0000256" key="6">
    <source>
        <dbReference type="ARBA" id="ARBA00022801"/>
    </source>
</evidence>
<keyword evidence="2" id="KW-0808">Transferase</keyword>
<reference evidence="9 10" key="1">
    <citation type="submission" date="2019-05" db="EMBL/GenBank/DDBJ databases">
        <title>Mikania micrantha, genome provides insights into the molecular mechanism of rapid growth.</title>
        <authorList>
            <person name="Liu B."/>
        </authorList>
    </citation>
    <scope>NUCLEOTIDE SEQUENCE [LARGE SCALE GENOMIC DNA]</scope>
    <source>
        <strain evidence="9">NLD-2019</strain>
        <tissue evidence="9">Leaf</tissue>
    </source>
</reference>
<dbReference type="EMBL" id="SZYD01000009">
    <property type="protein sequence ID" value="KAD5317995.1"/>
    <property type="molecule type" value="Genomic_DNA"/>
</dbReference>
<dbReference type="GO" id="GO:0004519">
    <property type="term" value="F:endonuclease activity"/>
    <property type="evidence" value="ECO:0007669"/>
    <property type="project" value="UniProtKB-KW"/>
</dbReference>
<keyword evidence="7" id="KW-0695">RNA-directed DNA polymerase</keyword>
<keyword evidence="5" id="KW-0255">Endonuclease</keyword>
<dbReference type="InterPro" id="IPR043128">
    <property type="entry name" value="Rev_trsase/Diguanyl_cyclase"/>
</dbReference>
<protein>
    <recommendedName>
        <fullName evidence="8">Reverse transcriptase domain-containing protein</fullName>
    </recommendedName>
</protein>
<dbReference type="InterPro" id="IPR043502">
    <property type="entry name" value="DNA/RNA_pol_sf"/>
</dbReference>
<dbReference type="Proteomes" id="UP000326396">
    <property type="component" value="Linkage Group LG17"/>
</dbReference>
<keyword evidence="4" id="KW-0540">Nuclease</keyword>
<keyword evidence="6" id="KW-0378">Hydrolase</keyword>
<evidence type="ECO:0000313" key="10">
    <source>
        <dbReference type="Proteomes" id="UP000326396"/>
    </source>
</evidence>
<keyword evidence="3" id="KW-0548">Nucleotidyltransferase</keyword>